<dbReference type="Proteomes" id="UP000050509">
    <property type="component" value="Unassembled WGS sequence"/>
</dbReference>
<feature type="non-terminal residue" evidence="2">
    <location>
        <position position="1"/>
    </location>
</feature>
<reference evidence="2 3" key="1">
    <citation type="submission" date="2015-09" db="EMBL/GenBank/DDBJ databases">
        <title>Draft genome sequence of Kouleothrix aurantiaca JCM 19913.</title>
        <authorList>
            <person name="Hemp J."/>
        </authorList>
    </citation>
    <scope>NUCLEOTIDE SEQUENCE [LARGE SCALE GENOMIC DNA]</scope>
    <source>
        <strain evidence="2 3">COM-B</strain>
    </source>
</reference>
<sequence length="82" mass="8145">ITAAAPGFAHVHIRPQLGGIGALALTARTVRGPIRFVAAPADGGTQLALTLPPGCDGTLFLPGGERRALAGGESFTTTLPAS</sequence>
<name>A0A0P9H7Y4_9CHLR</name>
<accession>A0A0P9H7Y4</accession>
<organism evidence="2 3">
    <name type="scientific">Kouleothrix aurantiaca</name>
    <dbReference type="NCBI Taxonomy" id="186479"/>
    <lineage>
        <taxon>Bacteria</taxon>
        <taxon>Bacillati</taxon>
        <taxon>Chloroflexota</taxon>
        <taxon>Chloroflexia</taxon>
        <taxon>Chloroflexales</taxon>
        <taxon>Roseiflexineae</taxon>
        <taxon>Roseiflexaceae</taxon>
        <taxon>Kouleothrix</taxon>
    </lineage>
</organism>
<evidence type="ECO:0000313" key="3">
    <source>
        <dbReference type="Proteomes" id="UP000050509"/>
    </source>
</evidence>
<dbReference type="InterPro" id="IPR035398">
    <property type="entry name" value="Bac_rhamnosid_C"/>
</dbReference>
<evidence type="ECO:0000259" key="1">
    <source>
        <dbReference type="Pfam" id="PF17390"/>
    </source>
</evidence>
<dbReference type="Gene3D" id="2.60.420.10">
    <property type="entry name" value="Maltose phosphorylase, domain 3"/>
    <property type="match status" value="1"/>
</dbReference>
<dbReference type="AlphaFoldDB" id="A0A0P9H7Y4"/>
<dbReference type="Pfam" id="PF17390">
    <property type="entry name" value="Bac_rhamnosid_C"/>
    <property type="match status" value="1"/>
</dbReference>
<feature type="domain" description="Alpha-L-rhamnosidase C-terminal" evidence="1">
    <location>
        <begin position="3"/>
        <end position="71"/>
    </location>
</feature>
<evidence type="ECO:0000313" key="2">
    <source>
        <dbReference type="EMBL" id="KPV49951.1"/>
    </source>
</evidence>
<dbReference type="EMBL" id="LJCR01001657">
    <property type="protein sequence ID" value="KPV49951.1"/>
    <property type="molecule type" value="Genomic_DNA"/>
</dbReference>
<protein>
    <recommendedName>
        <fullName evidence="1">Alpha-L-rhamnosidase C-terminal domain-containing protein</fullName>
    </recommendedName>
</protein>
<comment type="caution">
    <text evidence="2">The sequence shown here is derived from an EMBL/GenBank/DDBJ whole genome shotgun (WGS) entry which is preliminary data.</text>
</comment>
<keyword evidence="3" id="KW-1185">Reference proteome</keyword>
<gene>
    <name evidence="2" type="ORF">SE17_29725</name>
</gene>
<proteinExistence type="predicted"/>